<comment type="caution">
    <text evidence="2">The sequence shown here is derived from an EMBL/GenBank/DDBJ whole genome shotgun (WGS) entry which is preliminary data.</text>
</comment>
<protein>
    <submittedName>
        <fullName evidence="2">Uncharacterized protein</fullName>
    </submittedName>
</protein>
<feature type="region of interest" description="Disordered" evidence="1">
    <location>
        <begin position="343"/>
        <end position="391"/>
    </location>
</feature>
<dbReference type="Proteomes" id="UP000593567">
    <property type="component" value="Unassembled WGS sequence"/>
</dbReference>
<organism evidence="2 3">
    <name type="scientific">Bugula neritina</name>
    <name type="common">Brown bryozoan</name>
    <name type="synonym">Sertularia neritina</name>
    <dbReference type="NCBI Taxonomy" id="10212"/>
    <lineage>
        <taxon>Eukaryota</taxon>
        <taxon>Metazoa</taxon>
        <taxon>Spiralia</taxon>
        <taxon>Lophotrochozoa</taxon>
        <taxon>Bryozoa</taxon>
        <taxon>Gymnolaemata</taxon>
        <taxon>Cheilostomatida</taxon>
        <taxon>Flustrina</taxon>
        <taxon>Buguloidea</taxon>
        <taxon>Bugulidae</taxon>
        <taxon>Bugula</taxon>
    </lineage>
</organism>
<proteinExistence type="predicted"/>
<evidence type="ECO:0000256" key="1">
    <source>
        <dbReference type="SAM" id="MobiDB-lite"/>
    </source>
</evidence>
<sequence>MELERKKILEMEKQKEVERKIAQEAKRKAELQKRQEEEDRKQKEAMEAEKARIAQQRLLEQEKAEKELLAAEKEKERERQVERERLEALKLPSTAQWASNNRNAAVQGMNRQLSLQEIQKREKEEAEKEKAANLVKQQQLLEQQSQQQQGQLKWAAPKNNRLEKERKEKQRAAPAPAAVAATGSTWSSGKSLAGGWASEGAWGAAVRNGLWDQPSSNKSPRAPNSEVFPSLSAATKSHQVSSTQQAKKKSQPAAQKKVAQNDHVKQLFQKEMSSDDQFNEWCVRALKGLNSSVDVPTFVSFLRDVESPYDVQDYVKSYLGETAKSMQFAKDFIEKRSVAKKKQAQQRLEDEDNLWGPAPAVNPPTHRTSDSPSNQVANDKKKKAVRKNKGGKMDATALLGFTVGASSHRLNVGEIEKAE</sequence>
<reference evidence="2" key="1">
    <citation type="submission" date="2020-06" db="EMBL/GenBank/DDBJ databases">
        <title>Draft genome of Bugula neritina, a colonial animal packing powerful symbionts and potential medicines.</title>
        <authorList>
            <person name="Rayko M."/>
        </authorList>
    </citation>
    <scope>NUCLEOTIDE SEQUENCE [LARGE SCALE GENOMIC DNA]</scope>
    <source>
        <strain evidence="2">Kwan_BN1</strain>
    </source>
</reference>
<feature type="region of interest" description="Disordered" evidence="1">
    <location>
        <begin position="25"/>
        <end position="52"/>
    </location>
</feature>
<gene>
    <name evidence="2" type="ORF">EB796_001903</name>
</gene>
<feature type="compositionally biased region" description="Basic residues" evidence="1">
    <location>
        <begin position="380"/>
        <end position="390"/>
    </location>
</feature>
<dbReference type="EMBL" id="VXIV02000212">
    <property type="protein sequence ID" value="KAF6039751.1"/>
    <property type="molecule type" value="Genomic_DNA"/>
</dbReference>
<feature type="compositionally biased region" description="Basic and acidic residues" evidence="1">
    <location>
        <begin position="160"/>
        <end position="171"/>
    </location>
</feature>
<accession>A0A7J7KNK4</accession>
<feature type="region of interest" description="Disordered" evidence="1">
    <location>
        <begin position="141"/>
        <end position="194"/>
    </location>
</feature>
<feature type="region of interest" description="Disordered" evidence="1">
    <location>
        <begin position="209"/>
        <end position="260"/>
    </location>
</feature>
<feature type="compositionally biased region" description="Low complexity" evidence="1">
    <location>
        <begin position="172"/>
        <end position="181"/>
    </location>
</feature>
<evidence type="ECO:0000313" key="2">
    <source>
        <dbReference type="EMBL" id="KAF6039751.1"/>
    </source>
</evidence>
<name>A0A7J7KNK4_BUGNE</name>
<dbReference type="GO" id="GO:0005829">
    <property type="term" value="C:cytosol"/>
    <property type="evidence" value="ECO:0007669"/>
    <property type="project" value="TreeGrafter"/>
</dbReference>
<dbReference type="PANTHER" id="PTHR14445">
    <property type="entry name" value="GRB10 INTERACTING GYF PROTEIN"/>
    <property type="match status" value="1"/>
</dbReference>
<feature type="compositionally biased region" description="Polar residues" evidence="1">
    <location>
        <begin position="232"/>
        <end position="243"/>
    </location>
</feature>
<feature type="compositionally biased region" description="Low complexity" evidence="1">
    <location>
        <begin position="141"/>
        <end position="152"/>
    </location>
</feature>
<dbReference type="PANTHER" id="PTHR14445:SF36">
    <property type="entry name" value="FI03272P-RELATED"/>
    <property type="match status" value="1"/>
</dbReference>
<evidence type="ECO:0000313" key="3">
    <source>
        <dbReference type="Proteomes" id="UP000593567"/>
    </source>
</evidence>
<dbReference type="AlphaFoldDB" id="A0A7J7KNK4"/>
<dbReference type="InterPro" id="IPR051640">
    <property type="entry name" value="GRB10-interact_GYF"/>
</dbReference>
<dbReference type="OrthoDB" id="48509at2759"/>
<keyword evidence="3" id="KW-1185">Reference proteome</keyword>